<evidence type="ECO:0000259" key="4">
    <source>
        <dbReference type="PROSITE" id="PS01179"/>
    </source>
</evidence>
<gene>
    <name evidence="5" type="ORF">KQX54_004260</name>
</gene>
<dbReference type="Gene3D" id="2.30.29.30">
    <property type="entry name" value="Pleckstrin-homology domain (PH domain)/Phosphotyrosine-binding domain (PTB)"/>
    <property type="match status" value="1"/>
</dbReference>
<protein>
    <recommendedName>
        <fullName evidence="4">PID domain-containing protein</fullName>
    </recommendedName>
</protein>
<reference evidence="5 6" key="1">
    <citation type="journal article" date="2021" name="J. Hered.">
        <title>A chromosome-level genome assembly of the parasitoid wasp, Cotesia glomerata (Hymenoptera: Braconidae).</title>
        <authorList>
            <person name="Pinto B.J."/>
            <person name="Weis J.J."/>
            <person name="Gamble T."/>
            <person name="Ode P.J."/>
            <person name="Paul R."/>
            <person name="Zaspel J.M."/>
        </authorList>
    </citation>
    <scope>NUCLEOTIDE SEQUENCE [LARGE SCALE GENOMIC DNA]</scope>
    <source>
        <strain evidence="5">CgM1</strain>
    </source>
</reference>
<dbReference type="PROSITE" id="PS01179">
    <property type="entry name" value="PID"/>
    <property type="match status" value="1"/>
</dbReference>
<feature type="domain" description="PID" evidence="4">
    <location>
        <begin position="80"/>
        <end position="207"/>
    </location>
</feature>
<comment type="caution">
    <text evidence="5">The sequence shown here is derived from an EMBL/GenBank/DDBJ whole genome shotgun (WGS) entry which is preliminary data.</text>
</comment>
<dbReference type="PIRSF" id="PIRSF017607">
    <property type="entry name" value="Numb/numb-like"/>
    <property type="match status" value="1"/>
</dbReference>
<keyword evidence="1" id="KW-0217">Developmental protein</keyword>
<dbReference type="SMART" id="SM00462">
    <property type="entry name" value="PTB"/>
    <property type="match status" value="1"/>
</dbReference>
<feature type="compositionally biased region" description="Polar residues" evidence="3">
    <location>
        <begin position="481"/>
        <end position="490"/>
    </location>
</feature>
<dbReference type="InterPro" id="IPR011993">
    <property type="entry name" value="PH-like_dom_sf"/>
</dbReference>
<evidence type="ECO:0000256" key="1">
    <source>
        <dbReference type="ARBA" id="ARBA00022473"/>
    </source>
</evidence>
<evidence type="ECO:0000256" key="3">
    <source>
        <dbReference type="SAM" id="MobiDB-lite"/>
    </source>
</evidence>
<dbReference type="Pfam" id="PF06311">
    <property type="entry name" value="NumbF"/>
    <property type="match status" value="1"/>
</dbReference>
<organism evidence="5 6">
    <name type="scientific">Cotesia glomerata</name>
    <name type="common">Lepidopteran parasitic wasp</name>
    <name type="synonym">Apanteles glomeratus</name>
    <dbReference type="NCBI Taxonomy" id="32391"/>
    <lineage>
        <taxon>Eukaryota</taxon>
        <taxon>Metazoa</taxon>
        <taxon>Ecdysozoa</taxon>
        <taxon>Arthropoda</taxon>
        <taxon>Hexapoda</taxon>
        <taxon>Insecta</taxon>
        <taxon>Pterygota</taxon>
        <taxon>Neoptera</taxon>
        <taxon>Endopterygota</taxon>
        <taxon>Hymenoptera</taxon>
        <taxon>Apocrita</taxon>
        <taxon>Ichneumonoidea</taxon>
        <taxon>Braconidae</taxon>
        <taxon>Microgastrinae</taxon>
        <taxon>Cotesia</taxon>
    </lineage>
</organism>
<dbReference type="Proteomes" id="UP000826195">
    <property type="component" value="Unassembled WGS sequence"/>
</dbReference>
<dbReference type="Pfam" id="PF00640">
    <property type="entry name" value="PID"/>
    <property type="match status" value="1"/>
</dbReference>
<dbReference type="AlphaFoldDB" id="A0AAV7HTN3"/>
<dbReference type="InterPro" id="IPR016698">
    <property type="entry name" value="Numb/numb-like"/>
</dbReference>
<proteinExistence type="predicted"/>
<accession>A0AAV7HTN3</accession>
<dbReference type="PANTHER" id="PTHR47368:SF2">
    <property type="entry name" value="PID DOMAIN-CONTAINING PROTEIN"/>
    <property type="match status" value="1"/>
</dbReference>
<dbReference type="InterPro" id="IPR010449">
    <property type="entry name" value="Numb_domain"/>
</dbReference>
<evidence type="ECO:0000256" key="2">
    <source>
        <dbReference type="ARBA" id="ARBA00022553"/>
    </source>
</evidence>
<sequence length="655" mass="71489">MGNHPSAHQPLERATSYSGNALRFSKRERSSPANTNSRRMDRLRRSFRDSFRRRKDTHIPESSKPHQWQADESAVRSATCAFHVKYLGCVEVFESRGMQVCEEALKVLRNSRRRPVRAILHVSGDGLRVVEDETKGLIVDQTIEKVSFCAPDRNHDKGFSYICRDGTTRRWMCHGFLALKESGERLSHAVGCAFAACLERKQRRDKECGVTMTFDSKTSTFTRSGSFRQPSLTEKLQDSRERAVDVPSTPTSAVAKQVYNPFAIERPHATPSMLERQGSFRGFTQLNQASPFKRQHSLRVNELPSNLERTRSHSLEPTDFSRLPTSLGGTLPHGIIGIKPPVSPIPEVQPSTGSEISAMCYQLSQGLSLLSSNDDFGPPSLSSLHSVSKNLFGNTNQAQGVTSSNSLDDMKLSNGPSINNNINNNNNNNNINNINEDESMDVAINDITWNETSQITLTNHQRLTPILNTSCNLSPVLVKTSSRPVSSAGPTESAIDRSTDTSMTSHQSFGINNSLTSSVASDRMETQSVISTSSATTSGISELPRPEQWLGTVTGLVSAASQSSGSGIISTVPSVPKVPIPPRRAPLLHARAHSLGSSIMPSTISTRSGIITTDPFDAGWAELAAPDLTKSSGSTATTTNPFIVPNPSQTFQVQL</sequence>
<dbReference type="SUPFAM" id="SSF50729">
    <property type="entry name" value="PH domain-like"/>
    <property type="match status" value="1"/>
</dbReference>
<dbReference type="GO" id="GO:0005737">
    <property type="term" value="C:cytoplasm"/>
    <property type="evidence" value="ECO:0007669"/>
    <property type="project" value="TreeGrafter"/>
</dbReference>
<keyword evidence="6" id="KW-1185">Reference proteome</keyword>
<evidence type="ECO:0000313" key="5">
    <source>
        <dbReference type="EMBL" id="KAH0534473.1"/>
    </source>
</evidence>
<dbReference type="CDD" id="cd01268">
    <property type="entry name" value="PTB_Numb"/>
    <property type="match status" value="1"/>
</dbReference>
<name>A0AAV7HTN3_COTGL</name>
<feature type="region of interest" description="Disordered" evidence="3">
    <location>
        <begin position="1"/>
        <end position="70"/>
    </location>
</feature>
<feature type="compositionally biased region" description="Basic and acidic residues" evidence="3">
    <location>
        <begin position="38"/>
        <end position="50"/>
    </location>
</feature>
<feature type="region of interest" description="Disordered" evidence="3">
    <location>
        <begin position="481"/>
        <end position="510"/>
    </location>
</feature>
<dbReference type="FunFam" id="2.30.29.30:FF:000031">
    <property type="entry name" value="protein numb isoform X1"/>
    <property type="match status" value="1"/>
</dbReference>
<evidence type="ECO:0000313" key="6">
    <source>
        <dbReference type="Proteomes" id="UP000826195"/>
    </source>
</evidence>
<keyword evidence="2" id="KW-0597">Phosphoprotein</keyword>
<dbReference type="EMBL" id="JAHXZJ010002982">
    <property type="protein sequence ID" value="KAH0534473.1"/>
    <property type="molecule type" value="Genomic_DNA"/>
</dbReference>
<dbReference type="InterPro" id="IPR006020">
    <property type="entry name" value="PTB/PI_dom"/>
</dbReference>
<dbReference type="PANTHER" id="PTHR47368">
    <property type="entry name" value="NUMB"/>
    <property type="match status" value="1"/>
</dbReference>
<feature type="compositionally biased region" description="Polar residues" evidence="3">
    <location>
        <begin position="500"/>
        <end position="510"/>
    </location>
</feature>